<organism evidence="2 3">
    <name type="scientific">Pisolithus tinctorius Marx 270</name>
    <dbReference type="NCBI Taxonomy" id="870435"/>
    <lineage>
        <taxon>Eukaryota</taxon>
        <taxon>Fungi</taxon>
        <taxon>Dikarya</taxon>
        <taxon>Basidiomycota</taxon>
        <taxon>Agaricomycotina</taxon>
        <taxon>Agaricomycetes</taxon>
        <taxon>Agaricomycetidae</taxon>
        <taxon>Boletales</taxon>
        <taxon>Sclerodermatineae</taxon>
        <taxon>Pisolithaceae</taxon>
        <taxon>Pisolithus</taxon>
    </lineage>
</organism>
<dbReference type="AlphaFoldDB" id="A0A0C3PST1"/>
<feature type="region of interest" description="Disordered" evidence="1">
    <location>
        <begin position="136"/>
        <end position="295"/>
    </location>
</feature>
<feature type="compositionally biased region" description="Polar residues" evidence="1">
    <location>
        <begin position="219"/>
        <end position="230"/>
    </location>
</feature>
<dbReference type="Proteomes" id="UP000054217">
    <property type="component" value="Unassembled WGS sequence"/>
</dbReference>
<evidence type="ECO:0000256" key="1">
    <source>
        <dbReference type="SAM" id="MobiDB-lite"/>
    </source>
</evidence>
<proteinExistence type="predicted"/>
<dbReference type="InParanoid" id="A0A0C3PST1"/>
<reference evidence="2 3" key="1">
    <citation type="submission" date="2014-04" db="EMBL/GenBank/DDBJ databases">
        <authorList>
            <consortium name="DOE Joint Genome Institute"/>
            <person name="Kuo A."/>
            <person name="Kohler A."/>
            <person name="Costa M.D."/>
            <person name="Nagy L.G."/>
            <person name="Floudas D."/>
            <person name="Copeland A."/>
            <person name="Barry K.W."/>
            <person name="Cichocki N."/>
            <person name="Veneault-Fourrey C."/>
            <person name="LaButti K."/>
            <person name="Lindquist E.A."/>
            <person name="Lipzen A."/>
            <person name="Lundell T."/>
            <person name="Morin E."/>
            <person name="Murat C."/>
            <person name="Sun H."/>
            <person name="Tunlid A."/>
            <person name="Henrissat B."/>
            <person name="Grigoriev I.V."/>
            <person name="Hibbett D.S."/>
            <person name="Martin F."/>
            <person name="Nordberg H.P."/>
            <person name="Cantor M.N."/>
            <person name="Hua S.X."/>
        </authorList>
    </citation>
    <scope>NUCLEOTIDE SEQUENCE [LARGE SCALE GENOMIC DNA]</scope>
    <source>
        <strain evidence="2 3">Marx 270</strain>
    </source>
</reference>
<dbReference type="HOGENOM" id="CLU_943710_0_0_1"/>
<dbReference type="OrthoDB" id="3268221at2759"/>
<keyword evidence="3" id="KW-1185">Reference proteome</keyword>
<feature type="compositionally biased region" description="Basic and acidic residues" evidence="1">
    <location>
        <begin position="231"/>
        <end position="240"/>
    </location>
</feature>
<gene>
    <name evidence="2" type="ORF">M404DRAFT_20061</name>
</gene>
<reference evidence="3" key="2">
    <citation type="submission" date="2015-01" db="EMBL/GenBank/DDBJ databases">
        <title>Evolutionary Origins and Diversification of the Mycorrhizal Mutualists.</title>
        <authorList>
            <consortium name="DOE Joint Genome Institute"/>
            <consortium name="Mycorrhizal Genomics Consortium"/>
            <person name="Kohler A."/>
            <person name="Kuo A."/>
            <person name="Nagy L.G."/>
            <person name="Floudas D."/>
            <person name="Copeland A."/>
            <person name="Barry K.W."/>
            <person name="Cichocki N."/>
            <person name="Veneault-Fourrey C."/>
            <person name="LaButti K."/>
            <person name="Lindquist E.A."/>
            <person name="Lipzen A."/>
            <person name="Lundell T."/>
            <person name="Morin E."/>
            <person name="Murat C."/>
            <person name="Riley R."/>
            <person name="Ohm R."/>
            <person name="Sun H."/>
            <person name="Tunlid A."/>
            <person name="Henrissat B."/>
            <person name="Grigoriev I.V."/>
            <person name="Hibbett D.S."/>
            <person name="Martin F."/>
        </authorList>
    </citation>
    <scope>NUCLEOTIDE SEQUENCE [LARGE SCALE GENOMIC DNA]</scope>
    <source>
        <strain evidence="3">Marx 270</strain>
    </source>
</reference>
<feature type="compositionally biased region" description="Basic and acidic residues" evidence="1">
    <location>
        <begin position="71"/>
        <end position="89"/>
    </location>
</feature>
<name>A0A0C3PST1_PISTI</name>
<evidence type="ECO:0000313" key="3">
    <source>
        <dbReference type="Proteomes" id="UP000054217"/>
    </source>
</evidence>
<feature type="compositionally biased region" description="Basic and acidic residues" evidence="1">
    <location>
        <begin position="247"/>
        <end position="257"/>
    </location>
</feature>
<accession>A0A0C3PST1</accession>
<dbReference type="EMBL" id="KN831948">
    <property type="protein sequence ID" value="KIO12231.1"/>
    <property type="molecule type" value="Genomic_DNA"/>
</dbReference>
<feature type="compositionally biased region" description="Basic and acidic residues" evidence="1">
    <location>
        <begin position="33"/>
        <end position="45"/>
    </location>
</feature>
<protein>
    <submittedName>
        <fullName evidence="2">Uncharacterized protein</fullName>
    </submittedName>
</protein>
<sequence length="295" mass="32357">MTSTKLSAFTISQHGDLVGLPSSASIPRRRSRHDRDRSQGLDVIHKVSSNYSMDYTPSRAGPSHSRGQSYKGDREAVDSEATLRRQDGRKLKQQFADELRYSDPTTIKEWRRQRLITGIQQTVGCHQTSGFLSPDHANIPLPIPPPAGCQGHQRRPSSPASLAPIVPNSPAIPTSDPGQMFNGLPDGQLPTHCTPTRSSDNNADDGPVIPQNLRAAPQRCSQTPSASSQPGERERQRESMRNQYAPPERERERDRRPRTFSYPTSPTPAGLAYPAPPISRESAGPGSPSQSTLDE</sequence>
<feature type="compositionally biased region" description="Polar residues" evidence="1">
    <location>
        <begin position="191"/>
        <end position="201"/>
    </location>
</feature>
<dbReference type="STRING" id="870435.A0A0C3PST1"/>
<feature type="region of interest" description="Disordered" evidence="1">
    <location>
        <begin position="17"/>
        <end position="89"/>
    </location>
</feature>
<evidence type="ECO:0000313" key="2">
    <source>
        <dbReference type="EMBL" id="KIO12231.1"/>
    </source>
</evidence>